<reference evidence="2" key="1">
    <citation type="submission" date="2020-05" db="EMBL/GenBank/DDBJ databases">
        <authorList>
            <person name="Chiriac C."/>
            <person name="Salcher M."/>
            <person name="Ghai R."/>
            <person name="Kavagutti S V."/>
        </authorList>
    </citation>
    <scope>NUCLEOTIDE SEQUENCE</scope>
</reference>
<evidence type="ECO:0000313" key="3">
    <source>
        <dbReference type="EMBL" id="CAB5011484.1"/>
    </source>
</evidence>
<name>A0A6J6TNM0_9ZZZZ</name>
<dbReference type="EMBL" id="CAEZYZ010000108">
    <property type="protein sequence ID" value="CAB4748980.1"/>
    <property type="molecule type" value="Genomic_DNA"/>
</dbReference>
<organism evidence="2">
    <name type="scientific">freshwater metagenome</name>
    <dbReference type="NCBI Taxonomy" id="449393"/>
    <lineage>
        <taxon>unclassified sequences</taxon>
        <taxon>metagenomes</taxon>
        <taxon>ecological metagenomes</taxon>
    </lineage>
</organism>
<proteinExistence type="predicted"/>
<feature type="transmembrane region" description="Helical" evidence="1">
    <location>
        <begin position="105"/>
        <end position="123"/>
    </location>
</feature>
<keyword evidence="1" id="KW-0472">Membrane</keyword>
<feature type="transmembrane region" description="Helical" evidence="1">
    <location>
        <begin position="143"/>
        <end position="162"/>
    </location>
</feature>
<sequence>MARVRQIVVRLERPEQLFTADPVSPTSPRYSEYTAQPAMETVRELLIMRMPSKQSEVELHVILPPDQMRDGLAAELTQAVRRWIKVQNTLDVELASAGGAVGRRLFILGFVAFFLLQLASITVKKLGDASDDYFIDALGEGLGVASWVMLWFPVQTFTVEVWRSNIRRRRMDVIERMTVAVFAQETLPA</sequence>
<evidence type="ECO:0000313" key="2">
    <source>
        <dbReference type="EMBL" id="CAB4748980.1"/>
    </source>
</evidence>
<gene>
    <name evidence="2" type="ORF">UFOPK2810_00749</name>
    <name evidence="3" type="ORF">UFOPK4061_00893</name>
</gene>
<dbReference type="EMBL" id="CAFBPD010000147">
    <property type="protein sequence ID" value="CAB5011484.1"/>
    <property type="molecule type" value="Genomic_DNA"/>
</dbReference>
<accession>A0A6J6TNM0</accession>
<protein>
    <submittedName>
        <fullName evidence="2">Unannotated protein</fullName>
    </submittedName>
</protein>
<dbReference type="AlphaFoldDB" id="A0A6J6TNM0"/>
<evidence type="ECO:0000256" key="1">
    <source>
        <dbReference type="SAM" id="Phobius"/>
    </source>
</evidence>
<keyword evidence="1" id="KW-1133">Transmembrane helix</keyword>
<keyword evidence="1" id="KW-0812">Transmembrane</keyword>